<sequence>MASASLLLTRGFVSLPLATHTTHTRSLSHLPSNCALYTNTDCTKLHTIARFGVHGPRSARPVKVRAMSASFGSRLEETVKKTIGENPVVVYSKTWCS</sequence>
<dbReference type="OrthoDB" id="418495at2759"/>
<organism evidence="1 2">
    <name type="scientific">Actinidia rufa</name>
    <dbReference type="NCBI Taxonomy" id="165716"/>
    <lineage>
        <taxon>Eukaryota</taxon>
        <taxon>Viridiplantae</taxon>
        <taxon>Streptophyta</taxon>
        <taxon>Embryophyta</taxon>
        <taxon>Tracheophyta</taxon>
        <taxon>Spermatophyta</taxon>
        <taxon>Magnoliopsida</taxon>
        <taxon>eudicotyledons</taxon>
        <taxon>Gunneridae</taxon>
        <taxon>Pentapetalae</taxon>
        <taxon>asterids</taxon>
        <taxon>Ericales</taxon>
        <taxon>Actinidiaceae</taxon>
        <taxon>Actinidia</taxon>
    </lineage>
</organism>
<comment type="caution">
    <text evidence="1">The sequence shown here is derived from an EMBL/GenBank/DDBJ whole genome shotgun (WGS) entry which is preliminary data.</text>
</comment>
<protein>
    <submittedName>
        <fullName evidence="1">Uncharacterized protein</fullName>
    </submittedName>
</protein>
<dbReference type="Proteomes" id="UP000585474">
    <property type="component" value="Unassembled WGS sequence"/>
</dbReference>
<keyword evidence="2" id="KW-1185">Reference proteome</keyword>
<gene>
    <name evidence="1" type="ORF">Acr_28g0008810</name>
</gene>
<evidence type="ECO:0000313" key="1">
    <source>
        <dbReference type="EMBL" id="GFZ20176.1"/>
    </source>
</evidence>
<proteinExistence type="predicted"/>
<name>A0A7J0HAS0_9ERIC</name>
<accession>A0A7J0HAS0</accession>
<reference evidence="1 2" key="1">
    <citation type="submission" date="2019-07" db="EMBL/GenBank/DDBJ databases">
        <title>De Novo Assembly of kiwifruit Actinidia rufa.</title>
        <authorList>
            <person name="Sugita-Konishi S."/>
            <person name="Sato K."/>
            <person name="Mori E."/>
            <person name="Abe Y."/>
            <person name="Kisaki G."/>
            <person name="Hamano K."/>
            <person name="Suezawa K."/>
            <person name="Otani M."/>
            <person name="Fukuda T."/>
            <person name="Manabe T."/>
            <person name="Gomi K."/>
            <person name="Tabuchi M."/>
            <person name="Akimitsu K."/>
            <person name="Kataoka I."/>
        </authorList>
    </citation>
    <scope>NUCLEOTIDE SEQUENCE [LARGE SCALE GENOMIC DNA]</scope>
    <source>
        <strain evidence="2">cv. Fuchu</strain>
    </source>
</reference>
<dbReference type="EMBL" id="BJWL01000028">
    <property type="protein sequence ID" value="GFZ20176.1"/>
    <property type="molecule type" value="Genomic_DNA"/>
</dbReference>
<dbReference type="AlphaFoldDB" id="A0A7J0HAS0"/>
<evidence type="ECO:0000313" key="2">
    <source>
        <dbReference type="Proteomes" id="UP000585474"/>
    </source>
</evidence>